<proteinExistence type="predicted"/>
<protein>
    <submittedName>
        <fullName evidence="3">Uncharacterized protein</fullName>
    </submittedName>
</protein>
<dbReference type="GO" id="GO:0005736">
    <property type="term" value="C:RNA polymerase I complex"/>
    <property type="evidence" value="ECO:0007669"/>
    <property type="project" value="TreeGrafter"/>
</dbReference>
<reference evidence="3" key="1">
    <citation type="journal article" date="2020" name="Nature">
        <title>Giant virus diversity and host interactions through global metagenomics.</title>
        <authorList>
            <person name="Schulz F."/>
            <person name="Roux S."/>
            <person name="Paez-Espino D."/>
            <person name="Jungbluth S."/>
            <person name="Walsh D.A."/>
            <person name="Denef V.J."/>
            <person name="McMahon K.D."/>
            <person name="Konstantinidis K.T."/>
            <person name="Eloe-Fadrosh E.A."/>
            <person name="Kyrpides N.C."/>
            <person name="Woyke T."/>
        </authorList>
    </citation>
    <scope>NUCLEOTIDE SEQUENCE</scope>
    <source>
        <strain evidence="3">GVMAG-S-3300013014-104</strain>
    </source>
</reference>
<dbReference type="PANTHER" id="PTHR11800:SF13">
    <property type="entry name" value="DNA-DIRECTED RNA POLYMERASES I AND III SUBUNIT RPAC1"/>
    <property type="match status" value="1"/>
</dbReference>
<evidence type="ECO:0000313" key="3">
    <source>
        <dbReference type="EMBL" id="QHU18986.1"/>
    </source>
</evidence>
<dbReference type="PANTHER" id="PTHR11800">
    <property type="entry name" value="DNA-DIRECTED RNA POLYMERASE"/>
    <property type="match status" value="1"/>
</dbReference>
<dbReference type="GO" id="GO:0006351">
    <property type="term" value="P:DNA-templated transcription"/>
    <property type="evidence" value="ECO:0007669"/>
    <property type="project" value="InterPro"/>
</dbReference>
<keyword evidence="1" id="KW-0240">DNA-directed RNA polymerase</keyword>
<evidence type="ECO:0000256" key="1">
    <source>
        <dbReference type="ARBA" id="ARBA00022478"/>
    </source>
</evidence>
<dbReference type="AlphaFoldDB" id="A0A6C0KPB3"/>
<dbReference type="GO" id="GO:0003899">
    <property type="term" value="F:DNA-directed RNA polymerase activity"/>
    <property type="evidence" value="ECO:0007669"/>
    <property type="project" value="TreeGrafter"/>
</dbReference>
<sequence>MSSKIIDLKEEDDLLSFTLSGVDVSYTNGIRRTILADIPVVVFKTTPYEENKCNILVNTSRLNNEIIKQRLSCIPICIKDLNMNLKNYLLEIDVENKTDTEMIVTTKDFKIRDLVTNTILETNIIKKMFPPFIPPSGNNEYYIDFLRLRPKISDTIPGERIKLTCEFSQSSARDDNMFNVTGTCSYGFTPDIEKMNEQLEIRKQKWKDEGKNESEVKFEAKNWKLLEGLRYVKKNSYDFVIKTVGIYENIEIIFKQLI</sequence>
<dbReference type="Gene3D" id="3.30.1360.10">
    <property type="entry name" value="RNA polymerase, RBP11-like subunit"/>
    <property type="match status" value="1"/>
</dbReference>
<dbReference type="InterPro" id="IPR036603">
    <property type="entry name" value="RBP11-like"/>
</dbReference>
<dbReference type="GO" id="GO:0005666">
    <property type="term" value="C:RNA polymerase III complex"/>
    <property type="evidence" value="ECO:0007669"/>
    <property type="project" value="TreeGrafter"/>
</dbReference>
<evidence type="ECO:0000256" key="2">
    <source>
        <dbReference type="ARBA" id="ARBA00023163"/>
    </source>
</evidence>
<keyword evidence="2" id="KW-0804">Transcription</keyword>
<name>A0A6C0KPB3_9ZZZZ</name>
<accession>A0A6C0KPB3</accession>
<dbReference type="InterPro" id="IPR036643">
    <property type="entry name" value="RNApol_insert_sf"/>
</dbReference>
<dbReference type="SUPFAM" id="SSF56553">
    <property type="entry name" value="Insert subdomain of RNA polymerase alpha subunit"/>
    <property type="match status" value="1"/>
</dbReference>
<dbReference type="Gene3D" id="2.170.120.12">
    <property type="entry name" value="DNA-directed RNA polymerase, insert domain"/>
    <property type="match status" value="1"/>
</dbReference>
<dbReference type="SUPFAM" id="SSF55257">
    <property type="entry name" value="RBP11-like subunits of RNA polymerase"/>
    <property type="match status" value="1"/>
</dbReference>
<dbReference type="GO" id="GO:0046983">
    <property type="term" value="F:protein dimerization activity"/>
    <property type="evidence" value="ECO:0007669"/>
    <property type="project" value="InterPro"/>
</dbReference>
<dbReference type="InterPro" id="IPR050518">
    <property type="entry name" value="Rpo3/RPB3_RNA_Pol_subunit"/>
</dbReference>
<dbReference type="EMBL" id="MN740943">
    <property type="protein sequence ID" value="QHU18986.1"/>
    <property type="molecule type" value="Genomic_DNA"/>
</dbReference>
<organism evidence="3">
    <name type="scientific">viral metagenome</name>
    <dbReference type="NCBI Taxonomy" id="1070528"/>
    <lineage>
        <taxon>unclassified sequences</taxon>
        <taxon>metagenomes</taxon>
        <taxon>organismal metagenomes</taxon>
    </lineage>
</organism>